<evidence type="ECO:0000313" key="2">
    <source>
        <dbReference type="EMBL" id="AFE54281.1"/>
    </source>
</evidence>
<keyword evidence="1" id="KW-0472">Membrane</keyword>
<dbReference type="EMBL" id="CP003397">
    <property type="protein sequence ID" value="AFE54281.1"/>
    <property type="molecule type" value="Genomic_DNA"/>
</dbReference>
<evidence type="ECO:0000313" key="3">
    <source>
        <dbReference type="Proteomes" id="UP000007581"/>
    </source>
</evidence>
<evidence type="ECO:0008006" key="4">
    <source>
        <dbReference type="Google" id="ProtNLM"/>
    </source>
</evidence>
<protein>
    <recommendedName>
        <fullName evidence="4">DedA family protein</fullName>
    </recommendedName>
</protein>
<reference evidence="2" key="1">
    <citation type="submission" date="2012-03" db="EMBL/GenBank/DDBJ databases">
        <authorList>
            <person name="Johnson S.L."/>
            <person name="Sims D."/>
            <person name="Han S."/>
            <person name="Bruce D.C."/>
            <person name="Dasch G.A."/>
        </authorList>
    </citation>
    <scope>NUCLEOTIDE SEQUENCE [LARGE SCALE GENOMIC DNA]</scope>
    <source>
        <strain evidence="2">TH1527</strain>
    </source>
</reference>
<proteinExistence type="predicted"/>
<feature type="transmembrane region" description="Helical" evidence="1">
    <location>
        <begin position="6"/>
        <end position="29"/>
    </location>
</feature>
<feature type="transmembrane region" description="Helical" evidence="1">
    <location>
        <begin position="93"/>
        <end position="115"/>
    </location>
</feature>
<dbReference type="Proteomes" id="UP000007581">
    <property type="component" value="Chromosome"/>
</dbReference>
<evidence type="ECO:0000256" key="1">
    <source>
        <dbReference type="SAM" id="Phobius"/>
    </source>
</evidence>
<name>A0ABM5MUF9_RICTP</name>
<feature type="transmembrane region" description="Helical" evidence="1">
    <location>
        <begin position="41"/>
        <end position="61"/>
    </location>
</feature>
<keyword evidence="1" id="KW-0812">Transmembrane</keyword>
<accession>A0ABM5MUF9</accession>
<keyword evidence="1" id="KW-1133">Transmembrane helix</keyword>
<sequence length="141" mass="16598">MNQFEAYSLLFVDSFVSNLIIGFQNELIFHSMKMFVGYNRLIMLLVAICSSLSGNTVNYIFGRIVLNIFYASKNEQNILRHKNLTKLYYKYEIFIIFLIYFPFWGCFVALFSGFFKTKFLKFLSIGCFAKACYYALKIYIS</sequence>
<organism evidence="2 3">
    <name type="scientific">Rickettsia typhi str. TH1527</name>
    <dbReference type="NCBI Taxonomy" id="1003201"/>
    <lineage>
        <taxon>Bacteria</taxon>
        <taxon>Pseudomonadati</taxon>
        <taxon>Pseudomonadota</taxon>
        <taxon>Alphaproteobacteria</taxon>
        <taxon>Rickettsiales</taxon>
        <taxon>Rickettsiaceae</taxon>
        <taxon>Rickettsieae</taxon>
        <taxon>Rickettsia</taxon>
        <taxon>typhus group</taxon>
    </lineage>
</organism>
<gene>
    <name evidence="2" type="ORF">RTTH1527_02080</name>
</gene>
<dbReference type="RefSeq" id="WP_011190884.1">
    <property type="nucleotide sequence ID" value="NC_017066.1"/>
</dbReference>
<keyword evidence="3" id="KW-1185">Reference proteome</keyword>